<evidence type="ECO:0000313" key="1">
    <source>
        <dbReference type="EMBL" id="KAK2628813.1"/>
    </source>
</evidence>
<dbReference type="AlphaFoldDB" id="A0AAD9T4P2"/>
<organism evidence="1 2">
    <name type="scientific">Diplocarpon rosae</name>
    <dbReference type="NCBI Taxonomy" id="946125"/>
    <lineage>
        <taxon>Eukaryota</taxon>
        <taxon>Fungi</taxon>
        <taxon>Dikarya</taxon>
        <taxon>Ascomycota</taxon>
        <taxon>Pezizomycotina</taxon>
        <taxon>Leotiomycetes</taxon>
        <taxon>Helotiales</taxon>
        <taxon>Drepanopezizaceae</taxon>
        <taxon>Diplocarpon</taxon>
    </lineage>
</organism>
<comment type="caution">
    <text evidence="1">The sequence shown here is derived from an EMBL/GenBank/DDBJ whole genome shotgun (WGS) entry which is preliminary data.</text>
</comment>
<protein>
    <submittedName>
        <fullName evidence="1">Uncharacterized protein</fullName>
    </submittedName>
</protein>
<name>A0AAD9T4P2_9HELO</name>
<dbReference type="EMBL" id="JAUBYV010000002">
    <property type="protein sequence ID" value="KAK2628813.1"/>
    <property type="molecule type" value="Genomic_DNA"/>
</dbReference>
<reference evidence="1" key="1">
    <citation type="submission" date="2023-06" db="EMBL/GenBank/DDBJ databases">
        <title>Draft genome of Marssonina rosae.</title>
        <authorList>
            <person name="Cheng Q."/>
        </authorList>
    </citation>
    <scope>NUCLEOTIDE SEQUENCE</scope>
    <source>
        <strain evidence="1">R4</strain>
    </source>
</reference>
<keyword evidence="2" id="KW-1185">Reference proteome</keyword>
<dbReference type="Proteomes" id="UP001285354">
    <property type="component" value="Unassembled WGS sequence"/>
</dbReference>
<accession>A0AAD9T4P2</accession>
<proteinExistence type="predicted"/>
<sequence>MHASGFEGILSSENHFVVEFIPGLHVSPSRCDSEDSVGTYQRLSAASFGPGKLAMGLRYSRWIAWAQWKKSQAPTSKLMIEEADASQSKLEAIVIGTTMGQGLRSGHVSGIQHVLSWT</sequence>
<evidence type="ECO:0000313" key="2">
    <source>
        <dbReference type="Proteomes" id="UP001285354"/>
    </source>
</evidence>
<gene>
    <name evidence="1" type="ORF">QTJ16_001916</name>
</gene>